<organism evidence="2 3">
    <name type="scientific">Ramazzottius varieornatus</name>
    <name type="common">Water bear</name>
    <name type="synonym">Tardigrade</name>
    <dbReference type="NCBI Taxonomy" id="947166"/>
    <lineage>
        <taxon>Eukaryota</taxon>
        <taxon>Metazoa</taxon>
        <taxon>Ecdysozoa</taxon>
        <taxon>Tardigrada</taxon>
        <taxon>Eutardigrada</taxon>
        <taxon>Parachela</taxon>
        <taxon>Hypsibioidea</taxon>
        <taxon>Ramazzottiidae</taxon>
        <taxon>Ramazzottius</taxon>
    </lineage>
</organism>
<evidence type="ECO:0000313" key="3">
    <source>
        <dbReference type="Proteomes" id="UP000186922"/>
    </source>
</evidence>
<evidence type="ECO:0000313" key="2">
    <source>
        <dbReference type="EMBL" id="GAV09315.1"/>
    </source>
</evidence>
<comment type="caution">
    <text evidence="2">The sequence shown here is derived from an EMBL/GenBank/DDBJ whole genome shotgun (WGS) entry which is preliminary data.</text>
</comment>
<accession>A0A1D1W7G0</accession>
<dbReference type="Proteomes" id="UP000186922">
    <property type="component" value="Unassembled WGS sequence"/>
</dbReference>
<protein>
    <submittedName>
        <fullName evidence="2">Uncharacterized protein</fullName>
    </submittedName>
</protein>
<dbReference type="OrthoDB" id="10071361at2759"/>
<keyword evidence="1" id="KW-0732">Signal</keyword>
<reference evidence="2 3" key="1">
    <citation type="journal article" date="2016" name="Nat. Commun.">
        <title>Extremotolerant tardigrade genome and improved radiotolerance of human cultured cells by tardigrade-unique protein.</title>
        <authorList>
            <person name="Hashimoto T."/>
            <person name="Horikawa D.D."/>
            <person name="Saito Y."/>
            <person name="Kuwahara H."/>
            <person name="Kozuka-Hata H."/>
            <person name="Shin-I T."/>
            <person name="Minakuchi Y."/>
            <person name="Ohishi K."/>
            <person name="Motoyama A."/>
            <person name="Aizu T."/>
            <person name="Enomoto A."/>
            <person name="Kondo K."/>
            <person name="Tanaka S."/>
            <person name="Hara Y."/>
            <person name="Koshikawa S."/>
            <person name="Sagara H."/>
            <person name="Miura T."/>
            <person name="Yokobori S."/>
            <person name="Miyagawa K."/>
            <person name="Suzuki Y."/>
            <person name="Kubo T."/>
            <person name="Oyama M."/>
            <person name="Kohara Y."/>
            <person name="Fujiyama A."/>
            <person name="Arakawa K."/>
            <person name="Katayama T."/>
            <person name="Toyoda A."/>
            <person name="Kunieda T."/>
        </authorList>
    </citation>
    <scope>NUCLEOTIDE SEQUENCE [LARGE SCALE GENOMIC DNA]</scope>
    <source>
        <strain evidence="2 3">YOKOZUNA-1</strain>
    </source>
</reference>
<sequence>MGNLLILRSMEGPILVLICSFSMALGQMMGDGMYPAFGDPNSPFNGALARSGMAPNALGDTARLPTAMTNYPTMYPPSPQLPIGLHGRNNGGMMMNSPYGYPGGGMYRPGGAMAMMRSGAPDDYSNSGAFQSPYRYASPYENQERRRYGSDMFGEPPMAGRMMGGGDPMAAGMGGMGFMGRMGGMEGDGEGDGMADMFRMQAEMRQMQQQLQQQQRSPPMPDKANTTGKVQTLGDHILVTNQTRFVDNNDGMTQGFFQEFRIFPGMETTTPKSGQDERGRMDGGPIPAIAVDSNKAIVGGSAAKAGGLVSPTALFGFAPPDNFFNPRKVISLLSPKLASTDAYVAPKLPLPLPSAPSLTTDQATNHVALTAKPVSPVKKAFSAEKFDAIGDSFNRAFDAFN</sequence>
<gene>
    <name evidence="2" type="primary">RvY_18879-1</name>
    <name evidence="2" type="synonym">RvY_18879.1</name>
    <name evidence="2" type="ORF">RvY_18879</name>
</gene>
<feature type="chain" id="PRO_5008899283" evidence="1">
    <location>
        <begin position="27"/>
        <end position="401"/>
    </location>
</feature>
<name>A0A1D1W7G0_RAMVA</name>
<feature type="signal peptide" evidence="1">
    <location>
        <begin position="1"/>
        <end position="26"/>
    </location>
</feature>
<dbReference type="AlphaFoldDB" id="A0A1D1W7G0"/>
<evidence type="ECO:0000256" key="1">
    <source>
        <dbReference type="SAM" id="SignalP"/>
    </source>
</evidence>
<keyword evidence="3" id="KW-1185">Reference proteome</keyword>
<dbReference type="EMBL" id="BDGG01000021">
    <property type="protein sequence ID" value="GAV09315.1"/>
    <property type="molecule type" value="Genomic_DNA"/>
</dbReference>
<proteinExistence type="predicted"/>